<keyword evidence="2" id="KW-0805">Transcription regulation</keyword>
<gene>
    <name evidence="8" type="ORF">D3868_17470</name>
    <name evidence="7" type="ORF">SIM66_13130</name>
</gene>
<dbReference type="SMART" id="SM00342">
    <property type="entry name" value="HTH_ARAC"/>
    <property type="match status" value="1"/>
</dbReference>
<evidence type="ECO:0000313" key="9">
    <source>
        <dbReference type="Proteomes" id="UP000298774"/>
    </source>
</evidence>
<feature type="domain" description="HTH araC/xylS-type" evidence="6">
    <location>
        <begin position="160"/>
        <end position="256"/>
    </location>
</feature>
<dbReference type="CDD" id="cd06124">
    <property type="entry name" value="cupin_NimR-like_N"/>
    <property type="match status" value="1"/>
</dbReference>
<dbReference type="PANTHER" id="PTHR11019:SF159">
    <property type="entry name" value="TRANSCRIPTIONAL REGULATOR-RELATED"/>
    <property type="match status" value="1"/>
</dbReference>
<evidence type="ECO:0000256" key="2">
    <source>
        <dbReference type="ARBA" id="ARBA00023015"/>
    </source>
</evidence>
<geneLocation type="plasmid" evidence="8 9">
    <name>p1</name>
</geneLocation>
<dbReference type="KEGG" id="abf:AMK58_19830"/>
<dbReference type="SUPFAM" id="SSF46689">
    <property type="entry name" value="Homeodomain-like"/>
    <property type="match status" value="2"/>
</dbReference>
<evidence type="ECO:0000256" key="4">
    <source>
        <dbReference type="ARBA" id="ARBA00023159"/>
    </source>
</evidence>
<keyword evidence="5" id="KW-0804">Transcription</keyword>
<dbReference type="RefSeq" id="WP_051140493.1">
    <property type="nucleotide sequence ID" value="NZ_CP012915.1"/>
</dbReference>
<keyword evidence="8" id="KW-0614">Plasmid</keyword>
<dbReference type="AlphaFoldDB" id="A0A0P0FDD6"/>
<proteinExistence type="predicted"/>
<reference evidence="8 9" key="1">
    <citation type="submission" date="2018-09" db="EMBL/GenBank/DDBJ databases">
        <title>Whole genome based analysis of evolution and adaptive divergence in Indian and Brazilian strains of Azospirillum brasilense.</title>
        <authorList>
            <person name="Singh C."/>
            <person name="Tripathi A.K."/>
        </authorList>
    </citation>
    <scope>NUCLEOTIDE SEQUENCE [LARGE SCALE GENOMIC DNA]</scope>
    <source>
        <strain evidence="8 9">MTCC4038</strain>
        <plasmid evidence="8 9">p1</plasmid>
    </source>
</reference>
<protein>
    <submittedName>
        <fullName evidence="8">AraC family transcriptional regulator</fullName>
    </submittedName>
    <submittedName>
        <fullName evidence="7">Helix-turn-helix transcriptional regulator</fullName>
    </submittedName>
</protein>
<evidence type="ECO:0000259" key="6">
    <source>
        <dbReference type="PROSITE" id="PS01124"/>
    </source>
</evidence>
<keyword evidence="4" id="KW-0010">Activator</keyword>
<dbReference type="InterPro" id="IPR009057">
    <property type="entry name" value="Homeodomain-like_sf"/>
</dbReference>
<evidence type="ECO:0000313" key="10">
    <source>
        <dbReference type="Proteomes" id="UP001277471"/>
    </source>
</evidence>
<dbReference type="GeneID" id="56451349"/>
<dbReference type="Pfam" id="PF02311">
    <property type="entry name" value="AraC_binding"/>
    <property type="match status" value="1"/>
</dbReference>
<name>A0A0P0FDD6_AZOBR</name>
<accession>A0A0P0FDD6</accession>
<dbReference type="InterPro" id="IPR003313">
    <property type="entry name" value="AraC-bd"/>
</dbReference>
<sequence>MVRNLRIDTVEESPRPLIALGQDHADGTVLAAHTHRRGQLLSGATGTLLLSTAQGRWVMPPHCGLWIPPGVPHEVRMIGMVMTRSLYLAPALADTMPGRCEVVALSPFFRSLIGRAIDVPVDYDPESHDGAVMALLLHEMRRLPVEPLSLPFPAHAALAERCRRFLQEPTIQATIEAWSDGLGMSRRNFTRLFRRETGLSFVEWRQQACLVSALPRLVAGVPVTTVALDLGYDNPAAFTTMFKRTLGASPRAYLAKAGDHGPERSV</sequence>
<dbReference type="PANTHER" id="PTHR11019">
    <property type="entry name" value="HTH-TYPE TRANSCRIPTIONAL REGULATOR NIMR"/>
    <property type="match status" value="1"/>
</dbReference>
<keyword evidence="3" id="KW-0238">DNA-binding</keyword>
<dbReference type="Pfam" id="PF12833">
    <property type="entry name" value="HTH_18"/>
    <property type="match status" value="1"/>
</dbReference>
<evidence type="ECO:0000313" key="7">
    <source>
        <dbReference type="EMBL" id="MDX5952128.1"/>
    </source>
</evidence>
<evidence type="ECO:0000313" key="8">
    <source>
        <dbReference type="EMBL" id="QCO10845.1"/>
    </source>
</evidence>
<dbReference type="GO" id="GO:0043565">
    <property type="term" value="F:sequence-specific DNA binding"/>
    <property type="evidence" value="ECO:0007669"/>
    <property type="project" value="InterPro"/>
</dbReference>
<dbReference type="InterPro" id="IPR018060">
    <property type="entry name" value="HTH_AraC"/>
</dbReference>
<dbReference type="PRINTS" id="PR00032">
    <property type="entry name" value="HTHARAC"/>
</dbReference>
<dbReference type="EMBL" id="CP032340">
    <property type="protein sequence ID" value="QCO10845.1"/>
    <property type="molecule type" value="Genomic_DNA"/>
</dbReference>
<dbReference type="Proteomes" id="UP001277471">
    <property type="component" value="Unassembled WGS sequence"/>
</dbReference>
<dbReference type="Gene3D" id="1.10.10.60">
    <property type="entry name" value="Homeodomain-like"/>
    <property type="match status" value="2"/>
</dbReference>
<evidence type="ECO:0000256" key="5">
    <source>
        <dbReference type="ARBA" id="ARBA00023163"/>
    </source>
</evidence>
<dbReference type="PROSITE" id="PS01124">
    <property type="entry name" value="HTH_ARAC_FAMILY_2"/>
    <property type="match status" value="1"/>
</dbReference>
<organism evidence="8 9">
    <name type="scientific">Azospirillum brasilense</name>
    <dbReference type="NCBI Taxonomy" id="192"/>
    <lineage>
        <taxon>Bacteria</taxon>
        <taxon>Pseudomonadati</taxon>
        <taxon>Pseudomonadota</taxon>
        <taxon>Alphaproteobacteria</taxon>
        <taxon>Rhodospirillales</taxon>
        <taxon>Azospirillaceae</taxon>
        <taxon>Azospirillum</taxon>
    </lineage>
</organism>
<keyword evidence="10" id="KW-1185">Reference proteome</keyword>
<keyword evidence="1" id="KW-0678">Repressor</keyword>
<evidence type="ECO:0000256" key="3">
    <source>
        <dbReference type="ARBA" id="ARBA00023125"/>
    </source>
</evidence>
<dbReference type="InterPro" id="IPR020449">
    <property type="entry name" value="Tscrpt_reg_AraC-type_HTH"/>
</dbReference>
<reference evidence="7 10" key="2">
    <citation type="submission" date="2023-11" db="EMBL/GenBank/DDBJ databases">
        <title>MicrobeMod: A computational toolkit for identifying prokaryotic methylation and restriction-modification with nanopore sequencing.</title>
        <authorList>
            <person name="Crits-Christoph A."/>
            <person name="Kang S.C."/>
            <person name="Lee H."/>
            <person name="Ostrov N."/>
        </authorList>
    </citation>
    <scope>NUCLEOTIDE SEQUENCE [LARGE SCALE GENOMIC DNA]</scope>
    <source>
        <strain evidence="7 10">ATCC 29145</strain>
    </source>
</reference>
<dbReference type="FunFam" id="1.10.10.60:FF:000132">
    <property type="entry name" value="AraC family transcriptional regulator"/>
    <property type="match status" value="1"/>
</dbReference>
<dbReference type="Proteomes" id="UP000298774">
    <property type="component" value="Plasmid p1"/>
</dbReference>
<evidence type="ECO:0000256" key="1">
    <source>
        <dbReference type="ARBA" id="ARBA00022491"/>
    </source>
</evidence>
<dbReference type="InterPro" id="IPR011051">
    <property type="entry name" value="RmlC_Cupin_sf"/>
</dbReference>
<dbReference type="GO" id="GO:0003700">
    <property type="term" value="F:DNA-binding transcription factor activity"/>
    <property type="evidence" value="ECO:0007669"/>
    <property type="project" value="InterPro"/>
</dbReference>
<dbReference type="EMBL" id="JAWXYC010000003">
    <property type="protein sequence ID" value="MDX5952128.1"/>
    <property type="molecule type" value="Genomic_DNA"/>
</dbReference>
<dbReference type="SUPFAM" id="SSF51182">
    <property type="entry name" value="RmlC-like cupins"/>
    <property type="match status" value="1"/>
</dbReference>